<accession>A0A6J7X2S4</accession>
<dbReference type="EMBL" id="LR798293">
    <property type="protein sequence ID" value="CAB5221593.1"/>
    <property type="molecule type" value="Genomic_DNA"/>
</dbReference>
<sequence length="649" mass="72150">MSRNKISSLVSRQIPEFVREDYPAFVAFVEAYYEWLQTQLVDYAAAGDLDTTLDEFVQYFKKELAYNLPNIIQDDKFYIERIKDLYLAKGSEASYKLLFKLLYNKEVQLSYPGQQLFRASDGRWNQDVSLFAKVMYGKAEDVVGKIVEIETGSTIIKVPIDRRQDIEGEIDRIVALGGNVYEFFIDRKYYGVISPGNRIKYSTEFQAEILPVPVFVDVVHKGSGFKVGQLFKIQSSTGTSTLIKITRIDSNGGIMNAEIIKFGINYLSDFTSALLPTTALASSDRPFSTESVFTLSTIDNGLNPTPINYPIGTQQYDAELRLNTFNAYIEDPAIKFNEQGFISNPEFVSPDWCDGSWAGTLISEFQTTSTNAASATEDPAVLQIRLDAVARYPGYFTTNNGFPSDSIFIQDSKYYQAFSYVIRLDERLADYKSAVKTMLHPAGVELFGEFDVTTMVDLALEVQSMIKSLVIRLSDIPGVTLADSKSIHTTKAADGDSFSLTEPTVNNFVVGTTPLTSVVTNRFGKGVTETFTLTVTPDLVTRDIVKGTINDTQTISDATFTLAPGLTKADSFTTLETVLIDQQKFFGDSLADQVDTLIVVALNTNTKYTMLPNQITTQSDSGYVVLNSYTDGSYFSAQYVNNRDATFSS</sequence>
<reference evidence="1" key="1">
    <citation type="submission" date="2020-05" db="EMBL/GenBank/DDBJ databases">
        <authorList>
            <person name="Chiriac C."/>
            <person name="Salcher M."/>
            <person name="Ghai R."/>
            <person name="Kavagutti S V."/>
        </authorList>
    </citation>
    <scope>NUCLEOTIDE SEQUENCE</scope>
</reference>
<name>A0A6J7X2S4_9CAUD</name>
<proteinExistence type="predicted"/>
<evidence type="ECO:0008006" key="2">
    <source>
        <dbReference type="Google" id="ProtNLM"/>
    </source>
</evidence>
<gene>
    <name evidence="1" type="ORF">UFOVP240_206</name>
</gene>
<evidence type="ECO:0000313" key="1">
    <source>
        <dbReference type="EMBL" id="CAB5221593.1"/>
    </source>
</evidence>
<organism evidence="1">
    <name type="scientific">uncultured Caudovirales phage</name>
    <dbReference type="NCBI Taxonomy" id="2100421"/>
    <lineage>
        <taxon>Viruses</taxon>
        <taxon>Duplodnaviria</taxon>
        <taxon>Heunggongvirae</taxon>
        <taxon>Uroviricota</taxon>
        <taxon>Caudoviricetes</taxon>
        <taxon>Peduoviridae</taxon>
        <taxon>Maltschvirus</taxon>
        <taxon>Maltschvirus maltsch</taxon>
    </lineage>
</organism>
<protein>
    <recommendedName>
        <fullName evidence="2">Baseplate wedge subunit</fullName>
    </recommendedName>
</protein>